<keyword evidence="4" id="KW-1185">Reference proteome</keyword>
<feature type="compositionally biased region" description="Basic and acidic residues" evidence="1">
    <location>
        <begin position="4050"/>
        <end position="4062"/>
    </location>
</feature>
<feature type="transmembrane region" description="Helical" evidence="2">
    <location>
        <begin position="3972"/>
        <end position="3991"/>
    </location>
</feature>
<dbReference type="Proteomes" id="UP000612055">
    <property type="component" value="Unassembled WGS sequence"/>
</dbReference>
<keyword evidence="2" id="KW-1133">Transmembrane helix</keyword>
<feature type="compositionally biased region" description="Polar residues" evidence="1">
    <location>
        <begin position="4141"/>
        <end position="4153"/>
    </location>
</feature>
<keyword evidence="2" id="KW-0812">Transmembrane</keyword>
<dbReference type="PANTHER" id="PTHR19862:SF14">
    <property type="entry name" value="WD REPEAT-CONTAINING PROTEIN 48"/>
    <property type="match status" value="1"/>
</dbReference>
<feature type="compositionally biased region" description="Low complexity" evidence="1">
    <location>
        <begin position="1230"/>
        <end position="1250"/>
    </location>
</feature>
<evidence type="ECO:0000313" key="3">
    <source>
        <dbReference type="EMBL" id="KAG2491138.1"/>
    </source>
</evidence>
<organism evidence="3 4">
    <name type="scientific">Edaphochlamys debaryana</name>
    <dbReference type="NCBI Taxonomy" id="47281"/>
    <lineage>
        <taxon>Eukaryota</taxon>
        <taxon>Viridiplantae</taxon>
        <taxon>Chlorophyta</taxon>
        <taxon>core chlorophytes</taxon>
        <taxon>Chlorophyceae</taxon>
        <taxon>CS clade</taxon>
        <taxon>Chlamydomonadales</taxon>
        <taxon>Chlamydomonadales incertae sedis</taxon>
        <taxon>Edaphochlamys</taxon>
    </lineage>
</organism>
<name>A0A835XY27_9CHLO</name>
<feature type="compositionally biased region" description="Pro residues" evidence="1">
    <location>
        <begin position="1251"/>
        <end position="1340"/>
    </location>
</feature>
<dbReference type="PRINTS" id="PR01217">
    <property type="entry name" value="PRICHEXTENSN"/>
</dbReference>
<reference evidence="3" key="1">
    <citation type="journal article" date="2020" name="bioRxiv">
        <title>Comparative genomics of Chlamydomonas.</title>
        <authorList>
            <person name="Craig R.J."/>
            <person name="Hasan A.R."/>
            <person name="Ness R.W."/>
            <person name="Keightley P.D."/>
        </authorList>
    </citation>
    <scope>NUCLEOTIDE SEQUENCE</scope>
    <source>
        <strain evidence="3">CCAP 11/70</strain>
    </source>
</reference>
<accession>A0A835XY27</accession>
<feature type="transmembrane region" description="Helical" evidence="2">
    <location>
        <begin position="3796"/>
        <end position="3822"/>
    </location>
</feature>
<feature type="region of interest" description="Disordered" evidence="1">
    <location>
        <begin position="345"/>
        <end position="425"/>
    </location>
</feature>
<dbReference type="OrthoDB" id="544664at2759"/>
<feature type="region of interest" description="Disordered" evidence="1">
    <location>
        <begin position="1038"/>
        <end position="1090"/>
    </location>
</feature>
<dbReference type="InterPro" id="IPR028994">
    <property type="entry name" value="Integrin_alpha_N"/>
</dbReference>
<gene>
    <name evidence="3" type="ORF">HYH03_010580</name>
</gene>
<feature type="transmembrane region" description="Helical" evidence="2">
    <location>
        <begin position="3939"/>
        <end position="3960"/>
    </location>
</feature>
<feature type="region of interest" description="Disordered" evidence="1">
    <location>
        <begin position="4089"/>
        <end position="4153"/>
    </location>
</feature>
<dbReference type="GO" id="GO:0000724">
    <property type="term" value="P:double-strand break repair via homologous recombination"/>
    <property type="evidence" value="ECO:0007669"/>
    <property type="project" value="TreeGrafter"/>
</dbReference>
<feature type="compositionally biased region" description="Pro residues" evidence="1">
    <location>
        <begin position="1354"/>
        <end position="1364"/>
    </location>
</feature>
<dbReference type="InterPro" id="IPR051246">
    <property type="entry name" value="WDR48"/>
</dbReference>
<feature type="compositionally biased region" description="Low complexity" evidence="1">
    <location>
        <begin position="1038"/>
        <end position="1062"/>
    </location>
</feature>
<feature type="compositionally biased region" description="Gly residues" evidence="1">
    <location>
        <begin position="4107"/>
        <end position="4130"/>
    </location>
</feature>
<dbReference type="GO" id="GO:0043130">
    <property type="term" value="F:ubiquitin binding"/>
    <property type="evidence" value="ECO:0007669"/>
    <property type="project" value="TreeGrafter"/>
</dbReference>
<feature type="compositionally biased region" description="Gly residues" evidence="1">
    <location>
        <begin position="1779"/>
        <end position="1789"/>
    </location>
</feature>
<proteinExistence type="predicted"/>
<dbReference type="SUPFAM" id="SSF69318">
    <property type="entry name" value="Integrin alpha N-terminal domain"/>
    <property type="match status" value="1"/>
</dbReference>
<feature type="region of interest" description="Disordered" evidence="1">
    <location>
        <begin position="1747"/>
        <end position="1815"/>
    </location>
</feature>
<dbReference type="EMBL" id="JAEHOE010000056">
    <property type="protein sequence ID" value="KAG2491138.1"/>
    <property type="molecule type" value="Genomic_DNA"/>
</dbReference>
<feature type="region of interest" description="Disordered" evidence="1">
    <location>
        <begin position="1230"/>
        <end position="1375"/>
    </location>
</feature>
<evidence type="ECO:0000256" key="2">
    <source>
        <dbReference type="SAM" id="Phobius"/>
    </source>
</evidence>
<feature type="transmembrane region" description="Helical" evidence="2">
    <location>
        <begin position="4003"/>
        <end position="4023"/>
    </location>
</feature>
<feature type="transmembrane region" description="Helical" evidence="2">
    <location>
        <begin position="3863"/>
        <end position="3888"/>
    </location>
</feature>
<evidence type="ECO:0000313" key="4">
    <source>
        <dbReference type="Proteomes" id="UP000612055"/>
    </source>
</evidence>
<feature type="compositionally biased region" description="Polar residues" evidence="1">
    <location>
        <begin position="1178"/>
        <end position="1192"/>
    </location>
</feature>
<evidence type="ECO:0008006" key="5">
    <source>
        <dbReference type="Google" id="ProtNLM"/>
    </source>
</evidence>
<dbReference type="SUPFAM" id="SSF51126">
    <property type="entry name" value="Pectin lyase-like"/>
    <property type="match status" value="2"/>
</dbReference>
<feature type="region of interest" description="Disordered" evidence="1">
    <location>
        <begin position="1666"/>
        <end position="1715"/>
    </location>
</feature>
<dbReference type="InterPro" id="IPR011050">
    <property type="entry name" value="Pectin_lyase_fold/virulence"/>
</dbReference>
<feature type="compositionally biased region" description="Low complexity" evidence="1">
    <location>
        <begin position="348"/>
        <end position="372"/>
    </location>
</feature>
<feature type="region of interest" description="Disordered" evidence="1">
    <location>
        <begin position="4050"/>
        <end position="4076"/>
    </location>
</feature>
<dbReference type="SMART" id="SM00710">
    <property type="entry name" value="PbH1"/>
    <property type="match status" value="11"/>
</dbReference>
<dbReference type="PANTHER" id="PTHR19862">
    <property type="entry name" value="WD REPEAT-CONTAINING PROTEIN 48"/>
    <property type="match status" value="1"/>
</dbReference>
<sequence length="4153" mass="419651">MSATTSLTASEVSRACDFVADLTQPLPAPAAAAAGASAPAARLNIWLAVGSAGLASLFGLSARLSRSGATEDLRTAHARLRSMLAKELLALSGGSTAEKNLAKTLAQTLLKGHVLRAYAPLLHAATQALPAAGGQPSRRSLQTALGLLGEARAVLSALSLLHWDPPRGNYAPDGAGGPKEEASKLLWAELQASSVLDHWARLAVAVARCQGGPAALAPELPAFATLLDRLALDSRRNYYHGCRLGRLLLASPCLAYLLAADLVASTAVCCGAPEYGLPPQGWGPRGPEAGSTDGALTITALRAWRFALGSSYVTAFNGRTEADSCVPRTLAQAARRELRKIAVRRARAGQPPRGAQAADGQAAEGQAGSSGQAAGGKEGAQRPGTEVEAGSRRSSEGGVEEVEEEEVEEEEVEEEEVEEEQEAGVALSWHRRASLKPVGTITYNSSPIFDSFRNKNEAALRLCCQGHPFVSVGGAFDVAMRLAAAAAPTALAEQMAASGVDAEGVRAAMSRVFEAYAGFLPSPEYTVPLLGTSLPRPQELTQQALKLAQLACIRAAEWCVRSPCPPWAEQRLRTYWRVALANVEMWEVGRAPVDGRKVSRLLIRHEPEPLYEGRFKVPCLGADLYCALAEGLLPRLEALLRLMDSARARCLLGAVFSKEASWVNTLAFADPAQVASLLGTAAKLHVADPSARPGITATCPFVACDGAAPFVVVTPLLDTIRVLTCSNGGSGSSDGGGSSGGGSGSGGSSSGGGGSSGPYSAITARLGAAASQAALRVLPQVAAALLAAATPGSVFTLGRECLPVLVVLDWTALAGAAVAAGVPGWRQVLWGDWRIGEVLAAVVRVVHESLDRVTDDDGAEAVGALTEEVLDEDGLVAFEIDNMTDVYDEDGELRPRYRGFDEAYYHPSGDARTAFADEQAGLLMRLRWLLCALAAVTPEELAAWAAGAGSQLLPVTEPGAAGGEADAGVCSASKQVRGGACREAGGSQASAAAVGGEGKVEVWPTVAEAALDILVLTYAHGPARKPLDALAEQLLGGTAPDADSGSGADAATGSGSGADAAAGSGGGAGESAAASASSGGGAGGSLTSAAASPAAPALPIEVRELLPVAALLLPRAEALRVLPACANPRCDNLAGPSEAALAEQQGAACPEGCGARCCSEACAREHAAGARGTGLPGASQTPTTLAPSSFSRPQATSAAASFPQAALTSAEASPPALTSATFAPETAPITSAPLTSATLTPTTVTPATITPAPPPKPPSPGPPTPPPSLPPPTPPSSPPPSPPSGPTPPVPEPPSPAPGAPPPSPTPPPLRPSRPPPSPSPPLPPTPPSPPPSPPSPPAPDNRFYQLSRAPGQDCPPDPPPSCPAPWASGSGSGPGSGPAGLCALYYLGEGEAGEAAADSSAWPCGALFSADRRYVLALQPNGELGVFRTDTPRTTAWLAGSGGLGAPRYLRLLEDGSWELGLKPPGSSGSFITFTSAAVGTSVPGAMGAARGPFSMRLGTDGVLKVVNAAGGTAWASGGARPAGAACARPSWFCAAAGDTAKAVDCDGDGTVDWACLSADGTQRGTVLSGVGCVVRWPDAPPFSCAPAFLPSATGCSRPATFCAGTGELLLSADCDADGRTDLACASADGSKRGTVLSGQGCAVVWPNATAASCAPAFKPGGAAKEAPAQVDGADVATDGANPDAVGSGLDEAAAAEDATSGGDASTSGAQAKRPATSPAVIGGVAAAAATVLGVAVGVLVLRRRSASRGSRVRPMPGPGGGGGAAAGASGRPPLPGSGPGGGMGGGSFKERATSSIRCQRAAPGGSSGIDGGGTSGESVRVMLGASLSASSSFTVEGVQILESRGRVAPHLGAAPTQPAAPLLYYLRSPPPAPPVPPSPPLRDPASDLGTDWGITLMDVPHLLLEDSVISGLPLSSVGALLHLMNCTFVTVRNLTVANLTGEPPGTEGRQRIPLARPSYGAVRVSRAYGVSLEAYSCSGVVDAHGWACLWVQLRASPCPAPPPWVLFTGCSITNNGVTWSWQAWLGYWAHVWDATLRSDDYRLHPFGAVLLEASGRKSSAMTAMLTVLLNRTQLHRNRGGHGAALAVRRGVASLSLTASAAHANLASVSGGAFYLREGASGVLLEAGSSVANNTAWQHDGGGLYLGSGNAANISLTSSSSMTSNTAKGSGGAVFVRYGTLDTVIVQGSSSLSYNRSRDGAGGAISLSYAGDSSLPSYYSIDSYSDGLNRLVVADNGSVRSNAANRAGGAFFFGGSLAVLAVQHGSTIANNTLTSEADGARAGGAVYVRGNVGTFLVHDRSSVVHNSVIKTVSWGLCTGGAVHIDVDLANLTVSGGSQLCLNSAGDTGGAVFVREELHAMVVAGGSSVDGNESGRGGGSAIHTAGKYNKLWLRFRLTDNSSMSGNVAGTQTESPLSDANLRPRQDLEGALFTLQSVDMEVAGGSRASGNAASYGGAVHVGGTGHLRLAVRDGSAVSNNTAAQGGGVIYLNSGNLDLTVEGNSSIVYNTAYGDGNALTVQYSCLTSIFVGDNSSCFGGGGGAVYLRAGNISSLVIANESSMSYNTAVIGGGGAVNVAMGNLNRLTLEGGSAMVGNRAGVSGGAVYVHWGGLVDVRLNRSRVENNTAATGPGGAIYLGASAAPGTRLAVEVASGSSMSDNTALSGGAVHLESGSLTASLSGSSSITGNSAVLGSGGAISVAEGSVTLNLDGGSKLSNNTVSAYGGAVSSPSVSLIATGGSTVSYNSAAGTGGAIWAERASLSLAHGSSLTGNVAKDSGGAVHAKIVTVLAVTHNASVYDNEAWASGGGVYAAVRMESLVLSSGGSLAANRAFERGGAIYTPCLPSASLDGGLVLNNEARKDGGGLFVGSCWEAMNWDLGSGALAGNKAADGSGGALALSGSGTTLRVSGGTFANNTAATSGGAIALLGGASLLLDSARVGPGNTAGARGGGAYAGPAASLTLINSTLWGNSAGVAGGSVAGEGCSTLALLNGTVVANSSATGDGGGVSTAGCRAVAVAGGEISGNVAVRGGALHVGPWLTHQQSGLANGTSAVRLCNVTLHGNVAALLATAANTTGQGYGGALFVEHAPGLVVSVDRTAVLSGNRAWLGAYVASLQRCSAGAYGAQAADTLTAALCQAEGNSTCGCPPSSLLNNGGVPDGADLLLGSNCSLLLLGAALEPLNATASALNSSTPGDGQEGFTLPAHSSRPLWFLEPNHTALYQWAIPVVEAPATERPVLEELVSVQLADRGGMEFPPVRGGFVALSDGRLLSPTDPLRLAATTGSLVDIVVGLYDSYGQPVSSAPAGPALDANMSVDVGLAAAVAAPEAQRGTAGGRSFSVGGRPRPWSLVFGRDGRAHIAGVITGWPGTYTLRLQQPCCGPEAPAATLQLELSGCGLGEQASFPADPASPSWAAEAAHNASCTACPLRSVGLVADPRPSLQALIQQWRQQEGDSVEAESLALASRPARDAAQLAVRACRACPANAVCPGDMDMAPLPGYWHSGPRSPLMHACPNEAACTEVGPQLQDWWQQAAASSGFVLFGSLEVRLRNLDAAHNRTLALAAARRSVIAGVSAAGMPPLPRSGGANGSEAYVVLQCAEGYMGTLCGACLPGYTATPDFECIPCPSLGRTLCLGLVALCGSVLVITYGAITNLGGGEGGGEGARAKEGERGSSPTAGEILKVLVVHVQYFIIIARLNIPKPSFLSPAQSVLAATTGAENYLTYNPSCLQPSEDSAGQAYLQELRDHDAGDDGAPAVRDSSSSIKSRLPKGLKRRVAAQVLGLVHADQSLSLPQQLGIVLMMALFVLFPSWANAGFSIFACYIVDQVPAQTGPLDGLEFAQATAPNGYWTRDMQQACYEGSHASYYVPLGVVFLLVFCASPPIVNFVLLWRAKDRLDEHHTKQLYGFMYSRYRPQFFWDSVLMCETLALVAVDVFGRSMDVAYQALTLSIALVTIGTVNAVLEPSRNRELRHMEFCSIAVLSVTITLNIYFVTGRGTLVDESGGIAIAVVTLLLNLGIIAAFFGLMARATWPAVKEGIAKLRSLRDLASRKRSGKVREQQRGAEEEAEAELPGPATSDFRSREGFVAVRVDGEDPTAGGAEPTSVSWWGGSGHGSGGGGGGESCTVDGGGRQEGMARSEDDPGSTSTTTPIHREG</sequence>
<comment type="caution">
    <text evidence="3">The sequence shown here is derived from an EMBL/GenBank/DDBJ whole genome shotgun (WGS) entry which is preliminary data.</text>
</comment>
<feature type="region of interest" description="Disordered" evidence="1">
    <location>
        <begin position="1170"/>
        <end position="1197"/>
    </location>
</feature>
<keyword evidence="2" id="KW-0472">Membrane</keyword>
<evidence type="ECO:0000256" key="1">
    <source>
        <dbReference type="SAM" id="MobiDB-lite"/>
    </source>
</evidence>
<feature type="compositionally biased region" description="Acidic residues" evidence="1">
    <location>
        <begin position="398"/>
        <end position="422"/>
    </location>
</feature>
<dbReference type="InterPro" id="IPR006626">
    <property type="entry name" value="PbH1"/>
</dbReference>
<protein>
    <recommendedName>
        <fullName evidence="5">Bulb-type lectin domain-containing protein</fullName>
    </recommendedName>
</protein>
<feature type="region of interest" description="Disordered" evidence="1">
    <location>
        <begin position="730"/>
        <end position="754"/>
    </location>
</feature>